<protein>
    <submittedName>
        <fullName evidence="1">Uncharacterized protein</fullName>
    </submittedName>
</protein>
<dbReference type="AlphaFoldDB" id="A0A0C3B073"/>
<keyword evidence="2" id="KW-1185">Reference proteome</keyword>
<name>A0A0C3B073_PILCF</name>
<dbReference type="InParanoid" id="A0A0C3B073"/>
<sequence>MLELLALQSVGEAIGDITNITTTTRNQMKVALMGIHAARYIRGDIARRNICQMDMEVFLVGLESVTGTRMQTNRWGQLIQKNHHAHGSILFLHTPACSLASANAPLNTTPINQTPTIQLQTANLIVAISKSSLPKRYSIICPAHLSHPEATVFRYATRINQFWGHGKLPSTRVLYIVSHY</sequence>
<accession>A0A0C3B073</accession>
<dbReference type="EMBL" id="KN833008">
    <property type="protein sequence ID" value="KIM79633.1"/>
    <property type="molecule type" value="Genomic_DNA"/>
</dbReference>
<organism evidence="1 2">
    <name type="scientific">Piloderma croceum (strain F 1598)</name>
    <dbReference type="NCBI Taxonomy" id="765440"/>
    <lineage>
        <taxon>Eukaryota</taxon>
        <taxon>Fungi</taxon>
        <taxon>Dikarya</taxon>
        <taxon>Basidiomycota</taxon>
        <taxon>Agaricomycotina</taxon>
        <taxon>Agaricomycetes</taxon>
        <taxon>Agaricomycetidae</taxon>
        <taxon>Atheliales</taxon>
        <taxon>Atheliaceae</taxon>
        <taxon>Piloderma</taxon>
    </lineage>
</organism>
<dbReference type="Proteomes" id="UP000054166">
    <property type="component" value="Unassembled WGS sequence"/>
</dbReference>
<evidence type="ECO:0000313" key="1">
    <source>
        <dbReference type="EMBL" id="KIM79633.1"/>
    </source>
</evidence>
<reference evidence="2" key="2">
    <citation type="submission" date="2015-01" db="EMBL/GenBank/DDBJ databases">
        <title>Evolutionary Origins and Diversification of the Mycorrhizal Mutualists.</title>
        <authorList>
            <consortium name="DOE Joint Genome Institute"/>
            <consortium name="Mycorrhizal Genomics Consortium"/>
            <person name="Kohler A."/>
            <person name="Kuo A."/>
            <person name="Nagy L.G."/>
            <person name="Floudas D."/>
            <person name="Copeland A."/>
            <person name="Barry K.W."/>
            <person name="Cichocki N."/>
            <person name="Veneault-Fourrey C."/>
            <person name="LaButti K."/>
            <person name="Lindquist E.A."/>
            <person name="Lipzen A."/>
            <person name="Lundell T."/>
            <person name="Morin E."/>
            <person name="Murat C."/>
            <person name="Riley R."/>
            <person name="Ohm R."/>
            <person name="Sun H."/>
            <person name="Tunlid A."/>
            <person name="Henrissat B."/>
            <person name="Grigoriev I.V."/>
            <person name="Hibbett D.S."/>
            <person name="Martin F."/>
        </authorList>
    </citation>
    <scope>NUCLEOTIDE SEQUENCE [LARGE SCALE GENOMIC DNA]</scope>
    <source>
        <strain evidence="2">F 1598</strain>
    </source>
</reference>
<proteinExistence type="predicted"/>
<reference evidence="1 2" key="1">
    <citation type="submission" date="2014-04" db="EMBL/GenBank/DDBJ databases">
        <authorList>
            <consortium name="DOE Joint Genome Institute"/>
            <person name="Kuo A."/>
            <person name="Tarkka M."/>
            <person name="Buscot F."/>
            <person name="Kohler A."/>
            <person name="Nagy L.G."/>
            <person name="Floudas D."/>
            <person name="Copeland A."/>
            <person name="Barry K.W."/>
            <person name="Cichocki N."/>
            <person name="Veneault-Fourrey C."/>
            <person name="LaButti K."/>
            <person name="Lindquist E.A."/>
            <person name="Lipzen A."/>
            <person name="Lundell T."/>
            <person name="Morin E."/>
            <person name="Murat C."/>
            <person name="Sun H."/>
            <person name="Tunlid A."/>
            <person name="Henrissat B."/>
            <person name="Grigoriev I.V."/>
            <person name="Hibbett D.S."/>
            <person name="Martin F."/>
            <person name="Nordberg H.P."/>
            <person name="Cantor M.N."/>
            <person name="Hua S.X."/>
        </authorList>
    </citation>
    <scope>NUCLEOTIDE SEQUENCE [LARGE SCALE GENOMIC DNA]</scope>
    <source>
        <strain evidence="1 2">F 1598</strain>
    </source>
</reference>
<evidence type="ECO:0000313" key="2">
    <source>
        <dbReference type="Proteomes" id="UP000054166"/>
    </source>
</evidence>
<gene>
    <name evidence="1" type="ORF">PILCRDRAFT_550970</name>
</gene>
<dbReference type="HOGENOM" id="CLU_1496790_0_0_1"/>